<feature type="region of interest" description="Disordered" evidence="1">
    <location>
        <begin position="217"/>
        <end position="372"/>
    </location>
</feature>
<dbReference type="Proteomes" id="UP001590951">
    <property type="component" value="Unassembled WGS sequence"/>
</dbReference>
<feature type="compositionally biased region" description="Basic and acidic residues" evidence="1">
    <location>
        <begin position="20"/>
        <end position="38"/>
    </location>
</feature>
<dbReference type="EMBL" id="JBHFEH010000125">
    <property type="protein sequence ID" value="KAL2045962.1"/>
    <property type="molecule type" value="Genomic_DNA"/>
</dbReference>
<protein>
    <submittedName>
        <fullName evidence="2">Uncharacterized protein</fullName>
    </submittedName>
</protein>
<reference evidence="2 3" key="1">
    <citation type="submission" date="2024-09" db="EMBL/GenBank/DDBJ databases">
        <title>Rethinking Asexuality: The Enigmatic Case of Functional Sexual Genes in Lepraria (Stereocaulaceae).</title>
        <authorList>
            <person name="Doellman M."/>
            <person name="Sun Y."/>
            <person name="Barcenas-Pena A."/>
            <person name="Lumbsch H.T."/>
            <person name="Grewe F."/>
        </authorList>
    </citation>
    <scope>NUCLEOTIDE SEQUENCE [LARGE SCALE GENOMIC DNA]</scope>
    <source>
        <strain evidence="2 3">Grewe 0041</strain>
    </source>
</reference>
<sequence length="529" mass="58694">MARLNLNPPSENPEVNDISKAPRGDDKSSRDCEKEKRTNLLKGNWSSSESQLLQHFGEAVLNSRSHLTKLIALAIAAPNFTEALPYLEKAQARRQAGTVYRSGISGEADWLVTDIQGAMDDYKKEATARQKLANAALRRKREAPVHKDTPVKKRQRNEHQPSQLPTAPQTRRGSRHLTAPISQANPITTRRAAQLKASTEYQANDGHLDSIINELLDSDNDSSSESVDRSEPEAVEQHLNETFQDSSCNSTGDQSSVPDGQMSGEPRDATDAAKAGTSNGEVIEEAPELSSHDNTVSQAHGPDGQASRQIGDGTGLEREVEECSNNNRELPSYDSGLDQSLYPHTHTPDQIGHSVGLETSAEEGETQPSEDDLSLSDYLTIKRIRISSKLQKLKGILYSCDESLRIMTDFQVSEESHLTAYRHNERIAKERLDMAEQMEQNSAALESMADPRDETSSQQVQSLLNAASDCRNACQAAYERTKADIKAMEVKFNTRQEHLSRIEEKRRIATIELQAWREWQANGGKIFPP</sequence>
<name>A0ABR4AMM3_9LECA</name>
<comment type="caution">
    <text evidence="2">The sequence shown here is derived from an EMBL/GenBank/DDBJ whole genome shotgun (WGS) entry which is preliminary data.</text>
</comment>
<feature type="region of interest" description="Disordered" evidence="1">
    <location>
        <begin position="134"/>
        <end position="188"/>
    </location>
</feature>
<feature type="compositionally biased region" description="Basic and acidic residues" evidence="1">
    <location>
        <begin position="142"/>
        <end position="151"/>
    </location>
</feature>
<evidence type="ECO:0000313" key="3">
    <source>
        <dbReference type="Proteomes" id="UP001590951"/>
    </source>
</evidence>
<accession>A0ABR4AMM3</accession>
<feature type="compositionally biased region" description="Basic and acidic residues" evidence="1">
    <location>
        <begin position="226"/>
        <end position="239"/>
    </location>
</feature>
<proteinExistence type="predicted"/>
<keyword evidence="3" id="KW-1185">Reference proteome</keyword>
<feature type="compositionally biased region" description="Polar residues" evidence="1">
    <location>
        <begin position="240"/>
        <end position="258"/>
    </location>
</feature>
<feature type="compositionally biased region" description="Polar residues" evidence="1">
    <location>
        <begin position="160"/>
        <end position="171"/>
    </location>
</feature>
<organism evidence="2 3">
    <name type="scientific">Lepraria finkii</name>
    <dbReference type="NCBI Taxonomy" id="1340010"/>
    <lineage>
        <taxon>Eukaryota</taxon>
        <taxon>Fungi</taxon>
        <taxon>Dikarya</taxon>
        <taxon>Ascomycota</taxon>
        <taxon>Pezizomycotina</taxon>
        <taxon>Lecanoromycetes</taxon>
        <taxon>OSLEUM clade</taxon>
        <taxon>Lecanoromycetidae</taxon>
        <taxon>Lecanorales</taxon>
        <taxon>Lecanorineae</taxon>
        <taxon>Stereocaulaceae</taxon>
        <taxon>Lepraria</taxon>
    </lineage>
</organism>
<gene>
    <name evidence="2" type="ORF">ABVK25_011887</name>
</gene>
<evidence type="ECO:0000256" key="1">
    <source>
        <dbReference type="SAM" id="MobiDB-lite"/>
    </source>
</evidence>
<evidence type="ECO:0000313" key="2">
    <source>
        <dbReference type="EMBL" id="KAL2045962.1"/>
    </source>
</evidence>
<feature type="compositionally biased region" description="Acidic residues" evidence="1">
    <location>
        <begin position="360"/>
        <end position="372"/>
    </location>
</feature>
<feature type="region of interest" description="Disordered" evidence="1">
    <location>
        <begin position="1"/>
        <end position="39"/>
    </location>
</feature>